<evidence type="ECO:0000313" key="3">
    <source>
        <dbReference type="Proteomes" id="UP001153954"/>
    </source>
</evidence>
<evidence type="ECO:0000313" key="2">
    <source>
        <dbReference type="EMBL" id="CAH2083490.1"/>
    </source>
</evidence>
<organism evidence="2 3">
    <name type="scientific">Euphydryas editha</name>
    <name type="common">Edith's checkerspot</name>
    <dbReference type="NCBI Taxonomy" id="104508"/>
    <lineage>
        <taxon>Eukaryota</taxon>
        <taxon>Metazoa</taxon>
        <taxon>Ecdysozoa</taxon>
        <taxon>Arthropoda</taxon>
        <taxon>Hexapoda</taxon>
        <taxon>Insecta</taxon>
        <taxon>Pterygota</taxon>
        <taxon>Neoptera</taxon>
        <taxon>Endopterygota</taxon>
        <taxon>Lepidoptera</taxon>
        <taxon>Glossata</taxon>
        <taxon>Ditrysia</taxon>
        <taxon>Papilionoidea</taxon>
        <taxon>Nymphalidae</taxon>
        <taxon>Nymphalinae</taxon>
        <taxon>Euphydryas</taxon>
    </lineage>
</organism>
<evidence type="ECO:0000256" key="1">
    <source>
        <dbReference type="SAM" id="SignalP"/>
    </source>
</evidence>
<reference evidence="2" key="1">
    <citation type="submission" date="2022-03" db="EMBL/GenBank/DDBJ databases">
        <authorList>
            <person name="Tunstrom K."/>
        </authorList>
    </citation>
    <scope>NUCLEOTIDE SEQUENCE</scope>
</reference>
<keyword evidence="3" id="KW-1185">Reference proteome</keyword>
<evidence type="ECO:0008006" key="4">
    <source>
        <dbReference type="Google" id="ProtNLM"/>
    </source>
</evidence>
<feature type="signal peptide" evidence="1">
    <location>
        <begin position="1"/>
        <end position="19"/>
    </location>
</feature>
<dbReference type="EMBL" id="CAKOGL010000001">
    <property type="protein sequence ID" value="CAH2083490.1"/>
    <property type="molecule type" value="Genomic_DNA"/>
</dbReference>
<feature type="chain" id="PRO_5043347692" description="Fam-b protein" evidence="1">
    <location>
        <begin position="20"/>
        <end position="290"/>
    </location>
</feature>
<dbReference type="AlphaFoldDB" id="A0AAU9TDR1"/>
<proteinExistence type="predicted"/>
<gene>
    <name evidence="2" type="ORF">EEDITHA_LOCUS175</name>
</gene>
<name>A0AAU9TDR1_EUPED</name>
<comment type="caution">
    <text evidence="2">The sequence shown here is derived from an EMBL/GenBank/DDBJ whole genome shotgun (WGS) entry which is preliminary data.</text>
</comment>
<protein>
    <recommendedName>
        <fullName evidence="4">Fam-b protein</fullName>
    </recommendedName>
</protein>
<keyword evidence="1" id="KW-0732">Signal</keyword>
<sequence>MFFFIPITIHILLHTYSHAYENYRLKIDYNERTDKQTGVRKLNITFLDAPNKYKENVIGDNEYLNIVNKENLNNKNPFDAADKAFADENIQFTKLDKINANRRNLYENPRSWNNKGDYDDIKNGLNRFMMYRRNNHFSTPKFNHPLAGNGFKRNRNTYIDDSLSDTANYYLRQQNDYYNQEDDINKEVTHVKEEDIISEITKQNKLIERIADTLLQNRKPKSEFEKLLESIEIKKTRTTTTTTEKLTTMTLLIDETEIRNALKNDPFVKRILKLAHNKRIEYKKNMGLKK</sequence>
<dbReference type="Proteomes" id="UP001153954">
    <property type="component" value="Unassembled WGS sequence"/>
</dbReference>
<accession>A0AAU9TDR1</accession>